<dbReference type="EMBL" id="JAEUAK010000011">
    <property type="protein sequence ID" value="MBW9055585.1"/>
    <property type="molecule type" value="Genomic_DNA"/>
</dbReference>
<dbReference type="PRINTS" id="PR00039">
    <property type="entry name" value="HTHLYSR"/>
</dbReference>
<dbReference type="InterPro" id="IPR036388">
    <property type="entry name" value="WH-like_DNA-bd_sf"/>
</dbReference>
<dbReference type="RefSeq" id="WP_220336897.1">
    <property type="nucleotide sequence ID" value="NZ_JAEUAK010000011.1"/>
</dbReference>
<keyword evidence="7" id="KW-1185">Reference proteome</keyword>
<sequence>MERLDWTLLRTFLAVVESGSLSSAASRLKVAQPTLSRHVRELEGVLGVTLFVRTARGLEPTEAALGLIGDARNMGEAAQALALKAFGRSQQLTGTVRVTSSVMVANMWLPSILAELRQAEPSIQIELVASDTNQNLLRRDADIAIRMADPTHGDLIARKLGDAPLGLYGARSYFEKRGRIATMRDLLEHDIIGFDRSEVILKVFAANGQPVQRGMFPIRCDDQMVYWNLTLAGLGVGFAQVMLADKVPTLERVPIDLMPPMPVWLVMHEEVRTSARIRRVADFLAAAITDLLQSRMKLRL</sequence>
<evidence type="ECO:0000256" key="1">
    <source>
        <dbReference type="ARBA" id="ARBA00009437"/>
    </source>
</evidence>
<comment type="similarity">
    <text evidence="1">Belongs to the LysR transcriptional regulatory family.</text>
</comment>
<evidence type="ECO:0000313" key="7">
    <source>
        <dbReference type="Proteomes" id="UP000717752"/>
    </source>
</evidence>
<dbReference type="InterPro" id="IPR036390">
    <property type="entry name" value="WH_DNA-bd_sf"/>
</dbReference>
<protein>
    <submittedName>
        <fullName evidence="6">LysR family transcriptional regulator</fullName>
    </submittedName>
</protein>
<dbReference type="InterPro" id="IPR005119">
    <property type="entry name" value="LysR_subst-bd"/>
</dbReference>
<organism evidence="6 7">
    <name type="scientific">Rhizobium mesosinicum</name>
    <dbReference type="NCBI Taxonomy" id="335017"/>
    <lineage>
        <taxon>Bacteria</taxon>
        <taxon>Pseudomonadati</taxon>
        <taxon>Pseudomonadota</taxon>
        <taxon>Alphaproteobacteria</taxon>
        <taxon>Hyphomicrobiales</taxon>
        <taxon>Rhizobiaceae</taxon>
        <taxon>Rhizobium/Agrobacterium group</taxon>
        <taxon>Rhizobium</taxon>
    </lineage>
</organism>
<proteinExistence type="inferred from homology"/>
<comment type="caution">
    <text evidence="6">The sequence shown here is derived from an EMBL/GenBank/DDBJ whole genome shotgun (WGS) entry which is preliminary data.</text>
</comment>
<evidence type="ECO:0000256" key="3">
    <source>
        <dbReference type="ARBA" id="ARBA00023125"/>
    </source>
</evidence>
<name>A0ABS7H249_9HYPH</name>
<keyword evidence="3" id="KW-0238">DNA-binding</keyword>
<dbReference type="Pfam" id="PF03466">
    <property type="entry name" value="LysR_substrate"/>
    <property type="match status" value="1"/>
</dbReference>
<dbReference type="Proteomes" id="UP000717752">
    <property type="component" value="Unassembled WGS sequence"/>
</dbReference>
<dbReference type="Gene3D" id="3.40.190.290">
    <property type="match status" value="1"/>
</dbReference>
<evidence type="ECO:0000313" key="6">
    <source>
        <dbReference type="EMBL" id="MBW9055585.1"/>
    </source>
</evidence>
<dbReference type="SUPFAM" id="SSF53850">
    <property type="entry name" value="Periplasmic binding protein-like II"/>
    <property type="match status" value="1"/>
</dbReference>
<accession>A0ABS7H249</accession>
<dbReference type="SUPFAM" id="SSF46785">
    <property type="entry name" value="Winged helix' DNA-binding domain"/>
    <property type="match status" value="1"/>
</dbReference>
<dbReference type="PANTHER" id="PTHR30537">
    <property type="entry name" value="HTH-TYPE TRANSCRIPTIONAL REGULATOR"/>
    <property type="match status" value="1"/>
</dbReference>
<feature type="domain" description="HTH lysR-type" evidence="5">
    <location>
        <begin position="4"/>
        <end position="61"/>
    </location>
</feature>
<evidence type="ECO:0000256" key="4">
    <source>
        <dbReference type="ARBA" id="ARBA00023163"/>
    </source>
</evidence>
<keyword evidence="4" id="KW-0804">Transcription</keyword>
<dbReference type="Gene3D" id="1.10.10.10">
    <property type="entry name" value="Winged helix-like DNA-binding domain superfamily/Winged helix DNA-binding domain"/>
    <property type="match status" value="1"/>
</dbReference>
<gene>
    <name evidence="6" type="ORF">JNB85_24565</name>
</gene>
<evidence type="ECO:0000256" key="2">
    <source>
        <dbReference type="ARBA" id="ARBA00023015"/>
    </source>
</evidence>
<evidence type="ECO:0000259" key="5">
    <source>
        <dbReference type="PROSITE" id="PS50931"/>
    </source>
</evidence>
<dbReference type="InterPro" id="IPR000847">
    <property type="entry name" value="LysR_HTH_N"/>
</dbReference>
<dbReference type="InterPro" id="IPR058163">
    <property type="entry name" value="LysR-type_TF_proteobact-type"/>
</dbReference>
<keyword evidence="2" id="KW-0805">Transcription regulation</keyword>
<dbReference type="PANTHER" id="PTHR30537:SF3">
    <property type="entry name" value="TRANSCRIPTIONAL REGULATORY PROTEIN"/>
    <property type="match status" value="1"/>
</dbReference>
<dbReference type="Pfam" id="PF00126">
    <property type="entry name" value="HTH_1"/>
    <property type="match status" value="1"/>
</dbReference>
<reference evidence="6 7" key="1">
    <citation type="journal article" date="2021" name="MBio">
        <title>Poor Competitiveness of Bradyrhizobium in Pigeon Pea Root Colonization in Indian Soils.</title>
        <authorList>
            <person name="Chalasani D."/>
            <person name="Basu A."/>
            <person name="Pullabhotla S.V.S.R.N."/>
            <person name="Jorrin B."/>
            <person name="Neal A.L."/>
            <person name="Poole P.S."/>
            <person name="Podile A.R."/>
            <person name="Tkacz A."/>
        </authorList>
    </citation>
    <scope>NUCLEOTIDE SEQUENCE [LARGE SCALE GENOMIC DNA]</scope>
    <source>
        <strain evidence="6 7">HU56</strain>
    </source>
</reference>
<dbReference type="PROSITE" id="PS50931">
    <property type="entry name" value="HTH_LYSR"/>
    <property type="match status" value="1"/>
</dbReference>